<keyword evidence="5" id="KW-0732">Signal</keyword>
<comment type="caution">
    <text evidence="7">The sequence shown here is derived from an EMBL/GenBank/DDBJ whole genome shotgun (WGS) entry which is preliminary data.</text>
</comment>
<dbReference type="SUPFAM" id="SSF46626">
    <property type="entry name" value="Cytochrome c"/>
    <property type="match status" value="1"/>
</dbReference>
<reference evidence="7" key="2">
    <citation type="submission" date="2023-01" db="EMBL/GenBank/DDBJ databases">
        <title>Draft genome sequence of Agaribacter marinus strain NBRC 110023.</title>
        <authorList>
            <person name="Sun Q."/>
            <person name="Mori K."/>
        </authorList>
    </citation>
    <scope>NUCLEOTIDE SEQUENCE</scope>
    <source>
        <strain evidence="7">NBRC 110023</strain>
    </source>
</reference>
<dbReference type="InterPro" id="IPR009056">
    <property type="entry name" value="Cyt_c-like_dom"/>
</dbReference>
<evidence type="ECO:0000313" key="7">
    <source>
        <dbReference type="EMBL" id="GLR71779.1"/>
    </source>
</evidence>
<dbReference type="GO" id="GO:0020037">
    <property type="term" value="F:heme binding"/>
    <property type="evidence" value="ECO:0007669"/>
    <property type="project" value="InterPro"/>
</dbReference>
<dbReference type="GO" id="GO:0009055">
    <property type="term" value="F:electron transfer activity"/>
    <property type="evidence" value="ECO:0007669"/>
    <property type="project" value="InterPro"/>
</dbReference>
<dbReference type="EMBL" id="BSOT01000006">
    <property type="protein sequence ID" value="GLR71779.1"/>
    <property type="molecule type" value="Genomic_DNA"/>
</dbReference>
<evidence type="ECO:0000256" key="1">
    <source>
        <dbReference type="ARBA" id="ARBA00022617"/>
    </source>
</evidence>
<proteinExistence type="predicted"/>
<feature type="signal peptide" evidence="5">
    <location>
        <begin position="1"/>
        <end position="25"/>
    </location>
</feature>
<dbReference type="Pfam" id="PF13442">
    <property type="entry name" value="Cytochrome_CBB3"/>
    <property type="match status" value="1"/>
</dbReference>
<keyword evidence="2 4" id="KW-0479">Metal-binding</keyword>
<sequence length="305" mass="34009">MGKTPLVSIFLGAFLLSMASTNTLANDDGKSAYETNCQACHADLEDTVGPSLKEIQSLYPANKQPAFLSWTKKPGKKRDNTIQMPAMSHLDDDILIAIHEYVVSFTPAKKKKKSNKRHNFTFKAPPQTYPYYKRAYMPFASPASVGILLAPGFGLNWDAATCRLRYVFKSKQYFLGGENNKEKLESDIIYQENADALWSFAKGLTPKYKGYRLVDDLPVFIYQIGNVEVTESFQPGLTKNSIERRFTLSGHEQAVTMDLSSITKLKDGELSISSSVGKIIDSKLTLSKNQAKSFTIKMKVSSPND</sequence>
<dbReference type="AlphaFoldDB" id="A0AA37WKN1"/>
<dbReference type="Proteomes" id="UP001156601">
    <property type="component" value="Unassembled WGS sequence"/>
</dbReference>
<dbReference type="GO" id="GO:0046872">
    <property type="term" value="F:metal ion binding"/>
    <property type="evidence" value="ECO:0007669"/>
    <property type="project" value="UniProtKB-KW"/>
</dbReference>
<dbReference type="Gene3D" id="1.10.760.10">
    <property type="entry name" value="Cytochrome c-like domain"/>
    <property type="match status" value="1"/>
</dbReference>
<reference evidence="7" key="1">
    <citation type="journal article" date="2014" name="Int. J. Syst. Evol. Microbiol.">
        <title>Complete genome sequence of Corynebacterium casei LMG S-19264T (=DSM 44701T), isolated from a smear-ripened cheese.</title>
        <authorList>
            <consortium name="US DOE Joint Genome Institute (JGI-PGF)"/>
            <person name="Walter F."/>
            <person name="Albersmeier A."/>
            <person name="Kalinowski J."/>
            <person name="Ruckert C."/>
        </authorList>
    </citation>
    <scope>NUCLEOTIDE SEQUENCE</scope>
    <source>
        <strain evidence="7">NBRC 110023</strain>
    </source>
</reference>
<organism evidence="7 8">
    <name type="scientific">Agaribacter marinus</name>
    <dbReference type="NCBI Taxonomy" id="1431249"/>
    <lineage>
        <taxon>Bacteria</taxon>
        <taxon>Pseudomonadati</taxon>
        <taxon>Pseudomonadota</taxon>
        <taxon>Gammaproteobacteria</taxon>
        <taxon>Alteromonadales</taxon>
        <taxon>Alteromonadaceae</taxon>
        <taxon>Agaribacter</taxon>
    </lineage>
</organism>
<evidence type="ECO:0000256" key="4">
    <source>
        <dbReference type="PROSITE-ProRule" id="PRU00433"/>
    </source>
</evidence>
<protein>
    <recommendedName>
        <fullName evidence="6">Cytochrome c domain-containing protein</fullName>
    </recommendedName>
</protein>
<accession>A0AA37WKN1</accession>
<name>A0AA37WKN1_9ALTE</name>
<evidence type="ECO:0000256" key="5">
    <source>
        <dbReference type="SAM" id="SignalP"/>
    </source>
</evidence>
<feature type="domain" description="Cytochrome c" evidence="6">
    <location>
        <begin position="24"/>
        <end position="106"/>
    </location>
</feature>
<dbReference type="PROSITE" id="PS51007">
    <property type="entry name" value="CYTC"/>
    <property type="match status" value="1"/>
</dbReference>
<evidence type="ECO:0000256" key="2">
    <source>
        <dbReference type="ARBA" id="ARBA00022723"/>
    </source>
</evidence>
<evidence type="ECO:0000313" key="8">
    <source>
        <dbReference type="Proteomes" id="UP001156601"/>
    </source>
</evidence>
<feature type="chain" id="PRO_5041374891" description="Cytochrome c domain-containing protein" evidence="5">
    <location>
        <begin position="26"/>
        <end position="305"/>
    </location>
</feature>
<dbReference type="InterPro" id="IPR036909">
    <property type="entry name" value="Cyt_c-like_dom_sf"/>
</dbReference>
<gene>
    <name evidence="7" type="ORF">GCM10007852_26870</name>
</gene>
<evidence type="ECO:0000256" key="3">
    <source>
        <dbReference type="ARBA" id="ARBA00023004"/>
    </source>
</evidence>
<keyword evidence="3 4" id="KW-0408">Iron</keyword>
<keyword evidence="8" id="KW-1185">Reference proteome</keyword>
<evidence type="ECO:0000259" key="6">
    <source>
        <dbReference type="PROSITE" id="PS51007"/>
    </source>
</evidence>
<dbReference type="RefSeq" id="WP_284218115.1">
    <property type="nucleotide sequence ID" value="NZ_BSOT01000006.1"/>
</dbReference>
<keyword evidence="1 4" id="KW-0349">Heme</keyword>